<evidence type="ECO:0000259" key="1">
    <source>
        <dbReference type="PROSITE" id="PS50842"/>
    </source>
</evidence>
<dbReference type="PANTHER" id="PTHR47480">
    <property type="entry name" value="EG45-LIKE DOMAIN CONTAINING PROTEIN"/>
    <property type="match status" value="1"/>
</dbReference>
<dbReference type="EMBL" id="JBBPBK010000008">
    <property type="protein sequence ID" value="KAK9280652.1"/>
    <property type="molecule type" value="Genomic_DNA"/>
</dbReference>
<accession>A0AAP0RQA2</accession>
<organism evidence="2 3">
    <name type="scientific">Liquidambar formosana</name>
    <name type="common">Formosan gum</name>
    <dbReference type="NCBI Taxonomy" id="63359"/>
    <lineage>
        <taxon>Eukaryota</taxon>
        <taxon>Viridiplantae</taxon>
        <taxon>Streptophyta</taxon>
        <taxon>Embryophyta</taxon>
        <taxon>Tracheophyta</taxon>
        <taxon>Spermatophyta</taxon>
        <taxon>Magnoliopsida</taxon>
        <taxon>eudicotyledons</taxon>
        <taxon>Gunneridae</taxon>
        <taxon>Pentapetalae</taxon>
        <taxon>Saxifragales</taxon>
        <taxon>Altingiaceae</taxon>
        <taxon>Liquidambar</taxon>
    </lineage>
</organism>
<gene>
    <name evidence="2" type="ORF">L1049_014349</name>
</gene>
<dbReference type="InterPro" id="IPR007112">
    <property type="entry name" value="Expansin/allergen_DPBB_dom"/>
</dbReference>
<comment type="caution">
    <text evidence="2">The sequence shown here is derived from an EMBL/GenBank/DDBJ whole genome shotgun (WGS) entry which is preliminary data.</text>
</comment>
<evidence type="ECO:0000313" key="3">
    <source>
        <dbReference type="Proteomes" id="UP001415857"/>
    </source>
</evidence>
<sequence>MHKDDDYITTFLRFMSLLCKEMSPVVGDIGTAAAYDAPYTATECNGQYPPGNMFAAVNEGLWEGGAACGRRYRLSCLSGVNKPCKEGAIDVVVVDFCPRSLCPSTLVMPKEAFAVISRFSNAKINIEFIE</sequence>
<dbReference type="AlphaFoldDB" id="A0AAP0RQA2"/>
<dbReference type="InterPro" id="IPR036908">
    <property type="entry name" value="RlpA-like_sf"/>
</dbReference>
<feature type="domain" description="Expansin-like EG45" evidence="1">
    <location>
        <begin position="30"/>
        <end position="130"/>
    </location>
</feature>
<dbReference type="CDD" id="cd22269">
    <property type="entry name" value="DPBB_EG45-like"/>
    <property type="match status" value="1"/>
</dbReference>
<dbReference type="PANTHER" id="PTHR47480:SF6">
    <property type="entry name" value="EXPANSIN-LIKE EG45 DOMAIN-CONTAINING PROTEIN"/>
    <property type="match status" value="1"/>
</dbReference>
<dbReference type="Proteomes" id="UP001415857">
    <property type="component" value="Unassembled WGS sequence"/>
</dbReference>
<dbReference type="PROSITE" id="PS50842">
    <property type="entry name" value="EXPANSIN_EG45"/>
    <property type="match status" value="1"/>
</dbReference>
<reference evidence="2 3" key="1">
    <citation type="journal article" date="2024" name="Plant J.">
        <title>Genome sequences and population genomics reveal climatic adaptation and genomic divergence between two closely related sweetgum species.</title>
        <authorList>
            <person name="Xu W.Q."/>
            <person name="Ren C.Q."/>
            <person name="Zhang X.Y."/>
            <person name="Comes H.P."/>
            <person name="Liu X.H."/>
            <person name="Li Y.G."/>
            <person name="Kettle C.J."/>
            <person name="Jalonen R."/>
            <person name="Gaisberger H."/>
            <person name="Ma Y.Z."/>
            <person name="Qiu Y.X."/>
        </authorList>
    </citation>
    <scope>NUCLEOTIDE SEQUENCE [LARGE SCALE GENOMIC DNA]</scope>
    <source>
        <strain evidence="2">Hangzhou</strain>
    </source>
</reference>
<dbReference type="SUPFAM" id="SSF50685">
    <property type="entry name" value="Barwin-like endoglucanases"/>
    <property type="match status" value="1"/>
</dbReference>
<dbReference type="Gene3D" id="2.40.40.10">
    <property type="entry name" value="RlpA-like domain"/>
    <property type="match status" value="1"/>
</dbReference>
<dbReference type="InterPro" id="IPR009009">
    <property type="entry name" value="RlpA-like_DPBB"/>
</dbReference>
<proteinExistence type="predicted"/>
<keyword evidence="3" id="KW-1185">Reference proteome</keyword>
<protein>
    <recommendedName>
        <fullName evidence="1">Expansin-like EG45 domain-containing protein</fullName>
    </recommendedName>
</protein>
<dbReference type="Pfam" id="PF03330">
    <property type="entry name" value="DPBB_1"/>
    <property type="match status" value="1"/>
</dbReference>
<name>A0AAP0RQA2_LIQFO</name>
<evidence type="ECO:0000313" key="2">
    <source>
        <dbReference type="EMBL" id="KAK9280652.1"/>
    </source>
</evidence>